<evidence type="ECO:0000313" key="1">
    <source>
        <dbReference type="Proteomes" id="UP000504637"/>
    </source>
</evidence>
<protein>
    <submittedName>
        <fullName evidence="2">Uncharacterized protein</fullName>
    </submittedName>
</protein>
<dbReference type="GeneID" id="54361948"/>
<proteinExistence type="predicted"/>
<reference evidence="2" key="2">
    <citation type="submission" date="2020-04" db="EMBL/GenBank/DDBJ databases">
        <authorList>
            <consortium name="NCBI Genome Project"/>
        </authorList>
    </citation>
    <scope>NUCLEOTIDE SEQUENCE</scope>
    <source>
        <strain evidence="2">CBS 342.82</strain>
    </source>
</reference>
<dbReference type="Proteomes" id="UP000504637">
    <property type="component" value="Unplaced"/>
</dbReference>
<accession>A0A6J3MAJ4</accession>
<reference evidence="2" key="1">
    <citation type="submission" date="2020-01" db="EMBL/GenBank/DDBJ databases">
        <authorList>
            <consortium name="DOE Joint Genome Institute"/>
            <person name="Haridas S."/>
            <person name="Albert R."/>
            <person name="Binder M."/>
            <person name="Bloem J."/>
            <person name="Labutti K."/>
            <person name="Salamov A."/>
            <person name="Andreopoulos B."/>
            <person name="Baker S.E."/>
            <person name="Barry K."/>
            <person name="Bills G."/>
            <person name="Bluhm B.H."/>
            <person name="Cannon C."/>
            <person name="Castanera R."/>
            <person name="Culley D.E."/>
            <person name="Daum C."/>
            <person name="Ezra D."/>
            <person name="Gonzalez J.B."/>
            <person name="Henrissat B."/>
            <person name="Kuo A."/>
            <person name="Liang C."/>
            <person name="Lipzen A."/>
            <person name="Lutzoni F."/>
            <person name="Magnuson J."/>
            <person name="Mondo S."/>
            <person name="Nolan M."/>
            <person name="Ohm R."/>
            <person name="Pangilinan J."/>
            <person name="Park H.-J."/>
            <person name="Ramirez L."/>
            <person name="Alfaro M."/>
            <person name="Sun H."/>
            <person name="Tritt A."/>
            <person name="Yoshinaga Y."/>
            <person name="Zwiers L.-H."/>
            <person name="Turgeon B.G."/>
            <person name="Goodwin S.B."/>
            <person name="Spatafora J.W."/>
            <person name="Crous P.W."/>
            <person name="Grigoriev I.V."/>
        </authorList>
    </citation>
    <scope>NUCLEOTIDE SEQUENCE</scope>
    <source>
        <strain evidence="2">CBS 342.82</strain>
    </source>
</reference>
<sequence length="114" mass="12875">MPEAVASTAVYVLFVSWLQEGPMRLALCNRHLIMESGASHHEVRPEGYRDERGNMLRKGQTGAVLWSLINIDQQQCLLNSIIITERSSLSRPRSMRHGEEFGISLVVSQLLRPC</sequence>
<keyword evidence="1" id="KW-1185">Reference proteome</keyword>
<reference evidence="2" key="3">
    <citation type="submission" date="2025-08" db="UniProtKB">
        <authorList>
            <consortium name="RefSeq"/>
        </authorList>
    </citation>
    <scope>IDENTIFICATION</scope>
    <source>
        <strain evidence="2">CBS 342.82</strain>
    </source>
</reference>
<dbReference type="RefSeq" id="XP_033461919.1">
    <property type="nucleotide sequence ID" value="XM_033604148.1"/>
</dbReference>
<name>A0A6J3MAJ4_9PEZI</name>
<organism evidence="2">
    <name type="scientific">Dissoconium aciculare CBS 342.82</name>
    <dbReference type="NCBI Taxonomy" id="1314786"/>
    <lineage>
        <taxon>Eukaryota</taxon>
        <taxon>Fungi</taxon>
        <taxon>Dikarya</taxon>
        <taxon>Ascomycota</taxon>
        <taxon>Pezizomycotina</taxon>
        <taxon>Dothideomycetes</taxon>
        <taxon>Dothideomycetidae</taxon>
        <taxon>Mycosphaerellales</taxon>
        <taxon>Dissoconiaceae</taxon>
        <taxon>Dissoconium</taxon>
    </lineage>
</organism>
<evidence type="ECO:0000313" key="2">
    <source>
        <dbReference type="RefSeq" id="XP_033461919.1"/>
    </source>
</evidence>
<dbReference type="AlphaFoldDB" id="A0A6J3MAJ4"/>
<gene>
    <name evidence="2" type="ORF">K489DRAFT_377419</name>
</gene>